<dbReference type="GO" id="GO:0005634">
    <property type="term" value="C:nucleus"/>
    <property type="evidence" value="ECO:0007669"/>
    <property type="project" value="TreeGrafter"/>
</dbReference>
<evidence type="ECO:0000256" key="1">
    <source>
        <dbReference type="ARBA" id="ARBA00022723"/>
    </source>
</evidence>
<evidence type="ECO:0000256" key="2">
    <source>
        <dbReference type="ARBA" id="ARBA00022771"/>
    </source>
</evidence>
<dbReference type="GeneID" id="63783060"/>
<dbReference type="InterPro" id="IPR013083">
    <property type="entry name" value="Znf_RING/FYVE/PHD"/>
</dbReference>
<keyword evidence="1" id="KW-0479">Metal-binding</keyword>
<accession>A0A1Y2FR68</accession>
<keyword evidence="6" id="KW-1133">Transmembrane helix</keyword>
<evidence type="ECO:0000256" key="3">
    <source>
        <dbReference type="ARBA" id="ARBA00022833"/>
    </source>
</evidence>
<dbReference type="GO" id="GO:0008270">
    <property type="term" value="F:zinc ion binding"/>
    <property type="evidence" value="ECO:0007669"/>
    <property type="project" value="UniProtKB-KW"/>
</dbReference>
<keyword evidence="2 4" id="KW-0863">Zinc-finger</keyword>
<dbReference type="AlphaFoldDB" id="A0A1Y2FR68"/>
<feature type="domain" description="RING-type" evidence="7">
    <location>
        <begin position="282"/>
        <end position="325"/>
    </location>
</feature>
<evidence type="ECO:0000256" key="6">
    <source>
        <dbReference type="SAM" id="Phobius"/>
    </source>
</evidence>
<dbReference type="PROSITE" id="PS50089">
    <property type="entry name" value="ZF_RING_2"/>
    <property type="match status" value="1"/>
</dbReference>
<evidence type="ECO:0000313" key="9">
    <source>
        <dbReference type="Proteomes" id="UP000193685"/>
    </source>
</evidence>
<dbReference type="SUPFAM" id="SSF57850">
    <property type="entry name" value="RING/U-box"/>
    <property type="match status" value="1"/>
</dbReference>
<protein>
    <recommendedName>
        <fullName evidence="7">RING-type domain-containing protein</fullName>
    </recommendedName>
</protein>
<keyword evidence="6" id="KW-0812">Transmembrane</keyword>
<keyword evidence="6" id="KW-0472">Membrane</keyword>
<evidence type="ECO:0000313" key="8">
    <source>
        <dbReference type="EMBL" id="ORY86429.1"/>
    </source>
</evidence>
<dbReference type="OMA" id="FAPFTEC"/>
<organism evidence="8 9">
    <name type="scientific">Protomyces lactucae-debilis</name>
    <dbReference type="NCBI Taxonomy" id="2754530"/>
    <lineage>
        <taxon>Eukaryota</taxon>
        <taxon>Fungi</taxon>
        <taxon>Dikarya</taxon>
        <taxon>Ascomycota</taxon>
        <taxon>Taphrinomycotina</taxon>
        <taxon>Taphrinomycetes</taxon>
        <taxon>Taphrinales</taxon>
        <taxon>Protomycetaceae</taxon>
        <taxon>Protomyces</taxon>
    </lineage>
</organism>
<sequence length="436" mass="47824">MTSVVFDIAAVVIALGTDGMPSASTSLSSDQAFTSSIRPSYQIGSPSNEAAQYAGLLYTPTVPASTCVEAKPFIAHNLTLSMLPQVPNYIAFAPFTECWLNYLYKAIADGARAAILYQPTNTSNMGLPANAYVSSLLPVYILSYDAGAPVAQAMNQYSGNLTSVPNGDQLVTMFDPTSYARLWLVVTRTVSNRTLPNLWIFLLIIVGVLCVLVGIISLTLNMRQYFARRDLRRRIAAGEVDLEALGIKRLTVPRKHIDGLPQKTWRSADSAAGAAGFAQSSCAICLDDYEADVTVLRELPCHHTFHPACIDPFLEKRSSLCPLCKRSVLPKGFIPSDTQLTAATIMRERQRRRRAAREGRETGRVHTAPESDEIELQPVHSGEASVNEGSATRPSLPGRPSYVQMTNLAPDNEEEAAQIRRLPRWRRALRTLFPSH</sequence>
<dbReference type="EMBL" id="MCFI01000003">
    <property type="protein sequence ID" value="ORY86429.1"/>
    <property type="molecule type" value="Genomic_DNA"/>
</dbReference>
<feature type="transmembrane region" description="Helical" evidence="6">
    <location>
        <begin position="198"/>
        <end position="220"/>
    </location>
</feature>
<dbReference type="InterPro" id="IPR051834">
    <property type="entry name" value="RING_finger_E3_ligase"/>
</dbReference>
<reference evidence="8 9" key="1">
    <citation type="submission" date="2016-07" db="EMBL/GenBank/DDBJ databases">
        <title>Pervasive Adenine N6-methylation of Active Genes in Fungi.</title>
        <authorList>
            <consortium name="DOE Joint Genome Institute"/>
            <person name="Mondo S.J."/>
            <person name="Dannebaum R.O."/>
            <person name="Kuo R.C."/>
            <person name="Labutti K."/>
            <person name="Haridas S."/>
            <person name="Kuo A."/>
            <person name="Salamov A."/>
            <person name="Ahrendt S.R."/>
            <person name="Lipzen A."/>
            <person name="Sullivan W."/>
            <person name="Andreopoulos W.B."/>
            <person name="Clum A."/>
            <person name="Lindquist E."/>
            <person name="Daum C."/>
            <person name="Ramamoorthy G.K."/>
            <person name="Gryganskyi A."/>
            <person name="Culley D."/>
            <person name="Magnuson J.K."/>
            <person name="James T.Y."/>
            <person name="O'Malley M.A."/>
            <person name="Stajich J.E."/>
            <person name="Spatafora J.W."/>
            <person name="Visel A."/>
            <person name="Grigoriev I.V."/>
        </authorList>
    </citation>
    <scope>NUCLEOTIDE SEQUENCE [LARGE SCALE GENOMIC DNA]</scope>
    <source>
        <strain evidence="8 9">12-1054</strain>
    </source>
</reference>
<keyword evidence="3" id="KW-0862">Zinc</keyword>
<comment type="caution">
    <text evidence="8">The sequence shown here is derived from an EMBL/GenBank/DDBJ whole genome shotgun (WGS) entry which is preliminary data.</text>
</comment>
<evidence type="ECO:0000259" key="7">
    <source>
        <dbReference type="PROSITE" id="PS50089"/>
    </source>
</evidence>
<name>A0A1Y2FR68_PROLT</name>
<dbReference type="PANTHER" id="PTHR45931">
    <property type="entry name" value="SI:CH211-59O9.10"/>
    <property type="match status" value="1"/>
</dbReference>
<keyword evidence="9" id="KW-1185">Reference proteome</keyword>
<evidence type="ECO:0000256" key="5">
    <source>
        <dbReference type="SAM" id="MobiDB-lite"/>
    </source>
</evidence>
<dbReference type="RefSeq" id="XP_040727611.1">
    <property type="nucleotide sequence ID" value="XM_040866461.1"/>
</dbReference>
<feature type="region of interest" description="Disordered" evidence="5">
    <location>
        <begin position="347"/>
        <end position="402"/>
    </location>
</feature>
<dbReference type="GO" id="GO:0061630">
    <property type="term" value="F:ubiquitin protein ligase activity"/>
    <property type="evidence" value="ECO:0007669"/>
    <property type="project" value="TreeGrafter"/>
</dbReference>
<proteinExistence type="predicted"/>
<dbReference type="CDD" id="cd16454">
    <property type="entry name" value="RING-H2_PA-TM-RING"/>
    <property type="match status" value="1"/>
</dbReference>
<dbReference type="Proteomes" id="UP000193685">
    <property type="component" value="Unassembled WGS sequence"/>
</dbReference>
<dbReference type="Gene3D" id="3.30.40.10">
    <property type="entry name" value="Zinc/RING finger domain, C3HC4 (zinc finger)"/>
    <property type="match status" value="1"/>
</dbReference>
<feature type="compositionally biased region" description="Basic and acidic residues" evidence="5">
    <location>
        <begin position="356"/>
        <end position="369"/>
    </location>
</feature>
<dbReference type="GO" id="GO:0006511">
    <property type="term" value="P:ubiquitin-dependent protein catabolic process"/>
    <property type="evidence" value="ECO:0007669"/>
    <property type="project" value="TreeGrafter"/>
</dbReference>
<dbReference type="PANTHER" id="PTHR45931:SF3">
    <property type="entry name" value="RING ZINC FINGER-CONTAINING PROTEIN"/>
    <property type="match status" value="1"/>
</dbReference>
<dbReference type="STRING" id="56484.A0A1Y2FR68"/>
<dbReference type="InterPro" id="IPR001841">
    <property type="entry name" value="Znf_RING"/>
</dbReference>
<dbReference type="SMART" id="SM00184">
    <property type="entry name" value="RING"/>
    <property type="match status" value="1"/>
</dbReference>
<dbReference type="Pfam" id="PF13639">
    <property type="entry name" value="zf-RING_2"/>
    <property type="match status" value="1"/>
</dbReference>
<evidence type="ECO:0000256" key="4">
    <source>
        <dbReference type="PROSITE-ProRule" id="PRU00175"/>
    </source>
</evidence>
<gene>
    <name evidence="8" type="ORF">BCR37DRAFT_221819</name>
</gene>
<dbReference type="OrthoDB" id="21204at2759"/>